<feature type="signal peptide" evidence="1">
    <location>
        <begin position="1"/>
        <end position="21"/>
    </location>
</feature>
<keyword evidence="3" id="KW-1185">Reference proteome</keyword>
<sequence length="2011" mass="203239">MDSLTTVLLFVALVAMTPASATTECGATATGSDAMCLFPYSASEWQVSLADLSADYSAASAALKSYYPTGFPPNAAAGNPYTSGVSTTFIYKVTTVAVARSAANYWSNLCTPLTTPPKCMFENSADFANFPSNCQPSVARQTLSHWGLVVDASCQIGTVGNLRAYPPTDLVVISANHPDKTSCLASGGIKWNTATQDDMFFMIVVDNLAATGPIPIAVKGAKRYATSSITGPTECKISTVLQSRTVTLTAKVEWDMPNVLPATADPGSCLPRAYTLGQAIVSYNPPIVDANGATVTSETAAFNYMVYDPEGLSPDNIPANWVFAYTTPLQVPYGTKLTVQWVPAATLSQFGANVEVALDTLPAYTVTTASAVSPIAIPIGAFKIRKTLTVPAKIFYDLPPVADPKMSRGTCLALGAEGSPIANGNAWGVTRVFAGTTPGSPVTGTYAAPDLSWAAITPAAGITGVALAVGSTDPLVLASDANLRTADTLAWSDLDTSSFMYTTGGVAGRCTLAVPTLCLTVTKAPTTVDGQVNWASTFGAYTCAPVTISLEYTPVGSATSVTVSGTTDAAGHYSFANLNIKPGTTITVTGTLTSGGSETLSTASATHALGSGFPPAALTMDPLVVTTTIAANVNVYYDFGASSDGSCVTSYGAAAASEVVVTLDGTAGATSVSYALGDLAPGHTFAASVAASAAAADYLLVGAPYRATDSQAMPTNLCAPAAASLCLTVSKKPVTGKIVWAGAFGAYSCAAADAAITVQLTANGNALATATASPSATDTTYTFPSLDIPVGAALAVTVDAADVHQTFAITASEDFTFTNLGTILMSDIVISRVFEVRGTVKYDFGVTKADDAAECAALADGVPDLGAVYVTGYGSSADLYATGAAGAFAYDIDMADIAPGDTIPATATADADADVVFAGLYTSDPATAPAAAPAGNADLCAPAPITPCLAVGRKFSVTITGPVRIELDGDTDSADVVGEQLATTACVGGTAVALYPQGDTATPAPNAVASFNADGTYTVVVSGVKSGDSFDYTMHVVTASGSSYYSVFTGADGALSFRAVDASDILDAASGAVRLAAAAELDGPTLYITRLFDVKPYLSYDLALTATDKCDLADAPRAADVAVADSAAGARAKDAVGTGYQTITGLAYTAAGTATTAAVNALVVDAAPYVTSLAYTVSSLITAPADACAAAAPLKLCMTVGLKTLTITGLARWDIAGVIETGYVCADVAVAASGSPALEAAASTSTDSAASDPTYSLEVVAHPGTVVTLALSKPGDSAGSLKAASVTVDTDAATITSVDDTHATVAAPDALLDTTFDVDGTIRYDFTKPANAASYTATCALASDAFTPVPDEFLAVSAVRDGAALAFGAAYDGTAAGFKLTGLVPAAGTDVLKVSMAKTADVATPSNLNVAAPYRASQDLTALFLTDVCSTQPFKACLTAGLDDLQIKVGVDWELTAAGSELEGPTLCAVGVQLDLDPAFAAEAAALAAGSTTTTATGFTATSAVGAAAGTVTFTLVNALSTWTYGAAVAVPTGAIWARYVDAGSVDLGAKTGLVPAVSPATQKLYITRTFDITGPVYTKCTSAATFATCDASAASPAATDVTVSASAGTASYASPAYTVTGLSPDAVTVSVAAAAAADVFAASPFQVSRTVNVGAAFKGTATTNAARAALCASGLVTLPTSSCLTVGKLVGLAGQLWLEKGSESPAAFNAGADKLLSGCAGLGVSVSAGTGNNFIVSGSGFAASWDGTITAADGTFTAPKVVAGASYTVAAPTNSPLPNTEACPVRMTDPKSGYAAARTVTPDCADAFVPFPRVDKKLDSNGHTHGFWSSQVRDSLIAGCTPGSVQALAAVIRAAAADSYADPFLGETLAKPTNLWRAGAQGALGGRLPATDADWLSVADYLMADSRCSASTMKNMLKCQLASLELSWFWKTSTASPFYAFRVAGSEQLAFWSQRIVAAESMVADSYTDVASMTEMKNEIDRINNLGGPGGRICINQVVKKPKMSRRLLL</sequence>
<comment type="caution">
    <text evidence="2">The sequence shown here is derived from an EMBL/GenBank/DDBJ whole genome shotgun (WGS) entry which is preliminary data.</text>
</comment>
<reference evidence="2" key="1">
    <citation type="journal article" date="2020" name="bioRxiv">
        <title>Comparative genomics of Chlamydomonas.</title>
        <authorList>
            <person name="Craig R.J."/>
            <person name="Hasan A.R."/>
            <person name="Ness R.W."/>
            <person name="Keightley P.D."/>
        </authorList>
    </citation>
    <scope>NUCLEOTIDE SEQUENCE</scope>
    <source>
        <strain evidence="2">SAG 7.73</strain>
    </source>
</reference>
<protein>
    <submittedName>
        <fullName evidence="2">Uncharacterized protein</fullName>
    </submittedName>
</protein>
<feature type="chain" id="PRO_5032283785" evidence="1">
    <location>
        <begin position="22"/>
        <end position="2011"/>
    </location>
</feature>
<dbReference type="Proteomes" id="UP000650467">
    <property type="component" value="Unassembled WGS sequence"/>
</dbReference>
<keyword evidence="1" id="KW-0732">Signal</keyword>
<evidence type="ECO:0000313" key="3">
    <source>
        <dbReference type="Proteomes" id="UP000650467"/>
    </source>
</evidence>
<evidence type="ECO:0000256" key="1">
    <source>
        <dbReference type="SAM" id="SignalP"/>
    </source>
</evidence>
<organism evidence="2 3">
    <name type="scientific">Chlamydomonas incerta</name>
    <dbReference type="NCBI Taxonomy" id="51695"/>
    <lineage>
        <taxon>Eukaryota</taxon>
        <taxon>Viridiplantae</taxon>
        <taxon>Chlorophyta</taxon>
        <taxon>core chlorophytes</taxon>
        <taxon>Chlorophyceae</taxon>
        <taxon>CS clade</taxon>
        <taxon>Chlamydomonadales</taxon>
        <taxon>Chlamydomonadaceae</taxon>
        <taxon>Chlamydomonas</taxon>
    </lineage>
</organism>
<accession>A0A835SNM9</accession>
<evidence type="ECO:0000313" key="2">
    <source>
        <dbReference type="EMBL" id="KAG2423740.1"/>
    </source>
</evidence>
<dbReference type="EMBL" id="JAEHOC010000075">
    <property type="protein sequence ID" value="KAG2423740.1"/>
    <property type="molecule type" value="Genomic_DNA"/>
</dbReference>
<gene>
    <name evidence="2" type="ORF">HXX76_015129</name>
</gene>
<dbReference type="OrthoDB" id="10478935at2759"/>
<name>A0A835SNM9_CHLIN</name>
<proteinExistence type="predicted"/>